<gene>
    <name evidence="1" type="ORF">AGERDE_LOCUS6674</name>
</gene>
<dbReference type="InterPro" id="IPR015947">
    <property type="entry name" value="PUA-like_sf"/>
</dbReference>
<dbReference type="Proteomes" id="UP000789831">
    <property type="component" value="Unassembled WGS sequence"/>
</dbReference>
<protein>
    <submittedName>
        <fullName evidence="1">3492_t:CDS:1</fullName>
    </submittedName>
</protein>
<dbReference type="AlphaFoldDB" id="A0A9N9FRF6"/>
<reference evidence="1" key="1">
    <citation type="submission" date="2021-06" db="EMBL/GenBank/DDBJ databases">
        <authorList>
            <person name="Kallberg Y."/>
            <person name="Tangrot J."/>
            <person name="Rosling A."/>
        </authorList>
    </citation>
    <scope>NUCLEOTIDE SEQUENCE</scope>
    <source>
        <strain evidence="1">MT106</strain>
    </source>
</reference>
<accession>A0A9N9FRF6</accession>
<sequence length="157" mass="17969">MSNIQIPNLKALTVLEPYATSIIHGNKRIEMRSYRLEIPNNEGIWLAIHAGGSTRILNPEICATIRFTRWPELPSEDRLRKNCGKILGLAKFIACIKAEEIPDDEVWKDHYGEKLYCWLISEVKPLSAPINCRGFLRVWPVDQELVQQIINDVGPFS</sequence>
<name>A0A9N9FRF6_9GLOM</name>
<evidence type="ECO:0000313" key="2">
    <source>
        <dbReference type="Proteomes" id="UP000789831"/>
    </source>
</evidence>
<dbReference type="OrthoDB" id="2344808at2759"/>
<dbReference type="SUPFAM" id="SSF88697">
    <property type="entry name" value="PUA domain-like"/>
    <property type="match status" value="1"/>
</dbReference>
<dbReference type="EMBL" id="CAJVPL010001075">
    <property type="protein sequence ID" value="CAG8551146.1"/>
    <property type="molecule type" value="Genomic_DNA"/>
</dbReference>
<dbReference type="Gene3D" id="2.30.130.30">
    <property type="entry name" value="Hypothetical protein"/>
    <property type="match status" value="1"/>
</dbReference>
<evidence type="ECO:0000313" key="1">
    <source>
        <dbReference type="EMBL" id="CAG8551146.1"/>
    </source>
</evidence>
<comment type="caution">
    <text evidence="1">The sequence shown here is derived from an EMBL/GenBank/DDBJ whole genome shotgun (WGS) entry which is preliminary data.</text>
</comment>
<keyword evidence="2" id="KW-1185">Reference proteome</keyword>
<proteinExistence type="predicted"/>
<organism evidence="1 2">
    <name type="scientific">Ambispora gerdemannii</name>
    <dbReference type="NCBI Taxonomy" id="144530"/>
    <lineage>
        <taxon>Eukaryota</taxon>
        <taxon>Fungi</taxon>
        <taxon>Fungi incertae sedis</taxon>
        <taxon>Mucoromycota</taxon>
        <taxon>Glomeromycotina</taxon>
        <taxon>Glomeromycetes</taxon>
        <taxon>Archaeosporales</taxon>
        <taxon>Ambisporaceae</taxon>
        <taxon>Ambispora</taxon>
    </lineage>
</organism>